<feature type="compositionally biased region" description="Low complexity" evidence="2">
    <location>
        <begin position="768"/>
        <end position="778"/>
    </location>
</feature>
<evidence type="ECO:0000259" key="3">
    <source>
        <dbReference type="PROSITE" id="PS50245"/>
    </source>
</evidence>
<gene>
    <name evidence="5" type="primary">LOC115887425</name>
</gene>
<feature type="compositionally biased region" description="Pro residues" evidence="2">
    <location>
        <begin position="1063"/>
        <end position="1079"/>
    </location>
</feature>
<feature type="region of interest" description="Disordered" evidence="2">
    <location>
        <begin position="1459"/>
        <end position="1501"/>
    </location>
</feature>
<feature type="compositionally biased region" description="Polar residues" evidence="2">
    <location>
        <begin position="1462"/>
        <end position="1472"/>
    </location>
</feature>
<feature type="compositionally biased region" description="Basic and acidic residues" evidence="2">
    <location>
        <begin position="837"/>
        <end position="853"/>
    </location>
</feature>
<dbReference type="RefSeq" id="XP_030762702.1">
    <property type="nucleotide sequence ID" value="XM_030906842.1"/>
</dbReference>
<dbReference type="GeneID" id="115887425"/>
<keyword evidence="4" id="KW-1185">Reference proteome</keyword>
<feature type="compositionally biased region" description="Polar residues" evidence="2">
    <location>
        <begin position="20"/>
        <end position="38"/>
    </location>
</feature>
<proteinExistence type="predicted"/>
<feature type="region of interest" description="Disordered" evidence="2">
    <location>
        <begin position="909"/>
        <end position="1079"/>
    </location>
</feature>
<feature type="coiled-coil region" evidence="1">
    <location>
        <begin position="1346"/>
        <end position="1394"/>
    </location>
</feature>
<feature type="compositionally biased region" description="Low complexity" evidence="2">
    <location>
        <begin position="961"/>
        <end position="983"/>
    </location>
</feature>
<dbReference type="Proteomes" id="UP000504635">
    <property type="component" value="Unplaced"/>
</dbReference>
<feature type="region of interest" description="Disordered" evidence="2">
    <location>
        <begin position="601"/>
        <end position="709"/>
    </location>
</feature>
<evidence type="ECO:0000313" key="4">
    <source>
        <dbReference type="Proteomes" id="UP000504635"/>
    </source>
</evidence>
<feature type="compositionally biased region" description="Polar residues" evidence="2">
    <location>
        <begin position="630"/>
        <end position="649"/>
    </location>
</feature>
<dbReference type="InterPro" id="IPR036859">
    <property type="entry name" value="CAP-Gly_dom_sf"/>
</dbReference>
<feature type="compositionally biased region" description="Acidic residues" evidence="2">
    <location>
        <begin position="1622"/>
        <end position="1632"/>
    </location>
</feature>
<dbReference type="InterPro" id="IPR000938">
    <property type="entry name" value="CAP-Gly_domain"/>
</dbReference>
<reference evidence="5" key="1">
    <citation type="submission" date="2025-08" db="UniProtKB">
        <authorList>
            <consortium name="RefSeq"/>
        </authorList>
    </citation>
    <scope>IDENTIFICATION</scope>
    <source>
        <tissue evidence="5">Gonads</tissue>
    </source>
</reference>
<dbReference type="PANTHER" id="PTHR18916">
    <property type="entry name" value="DYNACTIN 1-RELATED MICROTUBULE-BINDING"/>
    <property type="match status" value="1"/>
</dbReference>
<feature type="compositionally biased region" description="Low complexity" evidence="2">
    <location>
        <begin position="1555"/>
        <end position="1566"/>
    </location>
</feature>
<feature type="region of interest" description="Disordered" evidence="2">
    <location>
        <begin position="1"/>
        <end position="44"/>
    </location>
</feature>
<dbReference type="SMART" id="SM01052">
    <property type="entry name" value="CAP_GLY"/>
    <property type="match status" value="1"/>
</dbReference>
<feature type="domain" description="CAP-Gly" evidence="3">
    <location>
        <begin position="65"/>
        <end position="107"/>
    </location>
</feature>
<feature type="compositionally biased region" description="Low complexity" evidence="2">
    <location>
        <begin position="1531"/>
        <end position="1543"/>
    </location>
</feature>
<feature type="coiled-coil region" evidence="1">
    <location>
        <begin position="1188"/>
        <end position="1304"/>
    </location>
</feature>
<feature type="compositionally biased region" description="Basic residues" evidence="2">
    <location>
        <begin position="393"/>
        <end position="404"/>
    </location>
</feature>
<feature type="region of interest" description="Disordered" evidence="2">
    <location>
        <begin position="756"/>
        <end position="785"/>
    </location>
</feature>
<protein>
    <submittedName>
        <fullName evidence="5">Uncharacterized protein LOC115887425 isoform X1</fullName>
    </submittedName>
</protein>
<name>A0A6J2YGZ8_SITOR</name>
<feature type="compositionally biased region" description="Basic and acidic residues" evidence="2">
    <location>
        <begin position="697"/>
        <end position="709"/>
    </location>
</feature>
<dbReference type="Pfam" id="PF01302">
    <property type="entry name" value="CAP_GLY"/>
    <property type="match status" value="1"/>
</dbReference>
<accession>A0A6J2YGZ8</accession>
<feature type="compositionally biased region" description="Polar residues" evidence="2">
    <location>
        <begin position="1591"/>
        <end position="1600"/>
    </location>
</feature>
<evidence type="ECO:0000313" key="5">
    <source>
        <dbReference type="RefSeq" id="XP_030762702.1"/>
    </source>
</evidence>
<dbReference type="PANTHER" id="PTHR18916:SF93">
    <property type="entry name" value="RESTIN HOMOLOG"/>
    <property type="match status" value="1"/>
</dbReference>
<dbReference type="InParanoid" id="A0A6J2YGZ8"/>
<dbReference type="KEGG" id="soy:115887425"/>
<dbReference type="FunCoup" id="A0A6J2YGZ8">
    <property type="interactions" value="33"/>
</dbReference>
<dbReference type="OrthoDB" id="10038993at2759"/>
<feature type="compositionally biased region" description="Polar residues" evidence="2">
    <location>
        <begin position="991"/>
        <end position="1025"/>
    </location>
</feature>
<dbReference type="Gene3D" id="2.30.30.190">
    <property type="entry name" value="CAP Gly-rich-like domain"/>
    <property type="match status" value="1"/>
</dbReference>
<feature type="region of interest" description="Disordered" evidence="2">
    <location>
        <begin position="393"/>
        <end position="452"/>
    </location>
</feature>
<feature type="compositionally biased region" description="Polar residues" evidence="2">
    <location>
        <begin position="910"/>
        <end position="919"/>
    </location>
</feature>
<feature type="region of interest" description="Disordered" evidence="2">
    <location>
        <begin position="809"/>
        <end position="853"/>
    </location>
</feature>
<dbReference type="PROSITE" id="PS50245">
    <property type="entry name" value="CAP_GLY_2"/>
    <property type="match status" value="1"/>
</dbReference>
<feature type="compositionally biased region" description="Polar residues" evidence="2">
    <location>
        <begin position="420"/>
        <end position="445"/>
    </location>
</feature>
<evidence type="ECO:0000256" key="1">
    <source>
        <dbReference type="SAM" id="Coils"/>
    </source>
</evidence>
<evidence type="ECO:0000256" key="2">
    <source>
        <dbReference type="SAM" id="MobiDB-lite"/>
    </source>
</evidence>
<feature type="compositionally biased region" description="Low complexity" evidence="2">
    <location>
        <begin position="820"/>
        <end position="832"/>
    </location>
</feature>
<keyword evidence="1" id="KW-0175">Coiled coil</keyword>
<feature type="region of interest" description="Disordered" evidence="2">
    <location>
        <begin position="1524"/>
        <end position="1677"/>
    </location>
</feature>
<organism evidence="4 5">
    <name type="scientific">Sitophilus oryzae</name>
    <name type="common">Rice weevil</name>
    <name type="synonym">Curculio oryzae</name>
    <dbReference type="NCBI Taxonomy" id="7048"/>
    <lineage>
        <taxon>Eukaryota</taxon>
        <taxon>Metazoa</taxon>
        <taxon>Ecdysozoa</taxon>
        <taxon>Arthropoda</taxon>
        <taxon>Hexapoda</taxon>
        <taxon>Insecta</taxon>
        <taxon>Pterygota</taxon>
        <taxon>Neoptera</taxon>
        <taxon>Endopterygota</taxon>
        <taxon>Coleoptera</taxon>
        <taxon>Polyphaga</taxon>
        <taxon>Cucujiformia</taxon>
        <taxon>Curculionidae</taxon>
        <taxon>Dryophthorinae</taxon>
        <taxon>Sitophilus</taxon>
    </lineage>
</organism>
<sequence length="1677" mass="188788">MSTATKTGPCRIPTFGSRIPQISSKPQPVRPTSSTAPSPETDISAKHIGRKVHVGDKEGILRYVGSVHFSKGVWCGIELTNAVGKNDGLVNGVRYFVCSNLRGLMAPMTKVALVEGSCESLNEDNASGPYSILCLESKVKKVPAKINSDRYDNKEKVDKENQSVRKRSFENENKFRENDTYYLGNKTNSVDNLNHVYRFDETFKKNCTFDNVNSAKSSDDLRKLFFKEKIANRNYSYASTSSNESLPNDNKRKQELHNLTQSIENIIQLHKVGNQTFDLKICQNLTYSSESLNKLEHNLTHTKPTNSRYTVTTSSAVKLKNHEPRDGIDCSNFAPNSKKRTNETFGVEPNILESQSSESCNVDSVSYTPETLPYLPINKSCEDLLNDSTLEVKRRRTSNPKCHKPGGTVLRHSPLDKPNSLPQLRGSYQNATPCNSLKNLTQSTPKRNDSLDDLRKLRYSGIYLNNRDSINNKDDDNSKRDSLELEESLGILTPDQMVDFDKARSPSLENNPFLSTKCVTKEINKGAFDVLNVLNIDTSRIKETKEEVQSPNITSVTEYSLGLIDPEQLQSVTILKTDTTMNLELPLDSIVNNSKDFTLTRCEETPSPEELPLDTTPIVESEPKSDNATKSKTSNSFVTSITSITSLDNGYQGDGEMSRPASRGPDNSPLTRRPYPRPQPRRPDPMTDSDFYTESDVDNHEDNQIKGDRRAQVIDGTLYGVDPQAAADIYVNNRENMDSSGIFTDIESGLRNEDEIENDHDNENSCTVPPDVSPSDSSKTISGNSQSNLQEILQQNVSLNDTNESLNKTVKENPKKRTAPSPGISSPSSLSSPRHHSKDENAAKKYKMPKREVASKVKAMIGPSQSPSAEKKVVKKPVNRWDAVMNKISKNEQNETNLKDIKSKVFDNVHLNNSPSIPRNETRKTNQRPVVNQNNKTRRIRTRTTHNSSPLKKVITGNVESSIHSSLSDLSASTTPPKKSPSSAKKREAIQVTQVLTPNKLSTRNQQNLAESKKNANISPSSSNELKNRRNIFSSKEKPKQQSTLPKESSKLTVKGGRTSPSVRPPAPQPLRAPAKKAPPLPRTAEALAVLVQHLVFNVEAFQVPHLRREVEKCRIETEEIRLACRQLEDALADERGKQIAVVEEERSKCHEDIVEMVEKHRVEVAQLTQQHTQELILAKENVEKQLSHKHEAQLRTVRQELEKLQRSHEQSLEILREENDAIREEVDEKNLELEKVNHESIKLKQDYESKEIKLKEEVDMMKQQKDRLKQQIIKLELDYQEKIDGLIEENKRLREENDRLLSYGDDKDIGAQEVQSLRAVLELKQTEVADLRKSLGQANHKLDILINAEEKALALHARCEDLQHQLQRKSEYEQNLIQENQKLQESFKEEINQKRRLSQYNEELQWKLRQNKDVITKVIEQAEETVFNRSNVFSSSFSEKHSAVAKANLERTLSFREKSLSNKSNASLDTSLRSRKSKPSLETEMEDLSPPSSPKVKGVVEKSDSVSYVLDLDESPDVVASRIVRRSFRNTTPPKNTPTKSPSNKRPRMRNPLSTSASSSSIITSNREECDRPKSASSRNGNSDDDVFMWNNTAQSTPVTYDEDKRPDSRLSTSPGIKLDDDLDEDHEVDLELPALPSEMDKRNGILALPSPKHLAGDANVSDSNSEDESTSSSQL</sequence>
<dbReference type="SUPFAM" id="SSF74924">
    <property type="entry name" value="Cap-Gly domain"/>
    <property type="match status" value="1"/>
</dbReference>